<protein>
    <submittedName>
        <fullName evidence="1">Uncharacterized protein</fullName>
    </submittedName>
</protein>
<proteinExistence type="predicted"/>
<sequence length="320" mass="36626">MAHSISLGSFLEATYSWNPYPTDLDWLDRCDRPFDSPLTYMLPVLANRFFAVLPLRFILFGAMKHARDGYSVRNAMRVALATYDQFRNPVSWAQECGEIDRNTYVTQYRAGNETLRGIVSALIRICHFSVQDEDYWRSSWNYEEAALELEYIGIREDSEEFDELLRSAAGYTSVRHRVSLGADFGIQVSRAVEERGPSLEREYLGETNPAQGDYDGLRLEYEHESAAEDQHDGFITYQSDEALEHSLVWQEALTNAVERFSIVGESSQTESGHNICDPSEEEELWLLATRRFEAQESEGMEYAEIGDLRPSRTEVDCGKS</sequence>
<accession>A0A8E2JLE5</accession>
<evidence type="ECO:0000313" key="2">
    <source>
        <dbReference type="Proteomes" id="UP000250140"/>
    </source>
</evidence>
<dbReference type="OrthoDB" id="10509521at2759"/>
<evidence type="ECO:0000313" key="1">
    <source>
        <dbReference type="EMBL" id="OCL01700.1"/>
    </source>
</evidence>
<dbReference type="AlphaFoldDB" id="A0A8E2JLE5"/>
<keyword evidence="2" id="KW-1185">Reference proteome</keyword>
<dbReference type="EMBL" id="KV751092">
    <property type="protein sequence ID" value="OCL01700.1"/>
    <property type="molecule type" value="Genomic_DNA"/>
</dbReference>
<organism evidence="1 2">
    <name type="scientific">Glonium stellatum</name>
    <dbReference type="NCBI Taxonomy" id="574774"/>
    <lineage>
        <taxon>Eukaryota</taxon>
        <taxon>Fungi</taxon>
        <taxon>Dikarya</taxon>
        <taxon>Ascomycota</taxon>
        <taxon>Pezizomycotina</taxon>
        <taxon>Dothideomycetes</taxon>
        <taxon>Pleosporomycetidae</taxon>
        <taxon>Gloniales</taxon>
        <taxon>Gloniaceae</taxon>
        <taxon>Glonium</taxon>
    </lineage>
</organism>
<reference evidence="1 2" key="1">
    <citation type="journal article" date="2016" name="Nat. Commun.">
        <title>Ectomycorrhizal ecology is imprinted in the genome of the dominant symbiotic fungus Cenococcum geophilum.</title>
        <authorList>
            <consortium name="DOE Joint Genome Institute"/>
            <person name="Peter M."/>
            <person name="Kohler A."/>
            <person name="Ohm R.A."/>
            <person name="Kuo A."/>
            <person name="Krutzmann J."/>
            <person name="Morin E."/>
            <person name="Arend M."/>
            <person name="Barry K.W."/>
            <person name="Binder M."/>
            <person name="Choi C."/>
            <person name="Clum A."/>
            <person name="Copeland A."/>
            <person name="Grisel N."/>
            <person name="Haridas S."/>
            <person name="Kipfer T."/>
            <person name="LaButti K."/>
            <person name="Lindquist E."/>
            <person name="Lipzen A."/>
            <person name="Maire R."/>
            <person name="Meier B."/>
            <person name="Mihaltcheva S."/>
            <person name="Molinier V."/>
            <person name="Murat C."/>
            <person name="Poggeler S."/>
            <person name="Quandt C.A."/>
            <person name="Sperisen C."/>
            <person name="Tritt A."/>
            <person name="Tisserant E."/>
            <person name="Crous P.W."/>
            <person name="Henrissat B."/>
            <person name="Nehls U."/>
            <person name="Egli S."/>
            <person name="Spatafora J.W."/>
            <person name="Grigoriev I.V."/>
            <person name="Martin F.M."/>
        </authorList>
    </citation>
    <scope>NUCLEOTIDE SEQUENCE [LARGE SCALE GENOMIC DNA]</scope>
    <source>
        <strain evidence="1 2">CBS 207.34</strain>
    </source>
</reference>
<dbReference type="Proteomes" id="UP000250140">
    <property type="component" value="Unassembled WGS sequence"/>
</dbReference>
<name>A0A8E2JLE5_9PEZI</name>
<gene>
    <name evidence="1" type="ORF">AOQ84DRAFT_443876</name>
</gene>